<dbReference type="KEGG" id="mend:L6E24_08055"/>
<accession>A0A9E7THW1</accession>
<evidence type="ECO:0000313" key="2">
    <source>
        <dbReference type="EMBL" id="UUX91333.1"/>
    </source>
</evidence>
<dbReference type="AlphaFoldDB" id="A0A9E7THW1"/>
<name>A0A9E7THW1_9EURY</name>
<protein>
    <submittedName>
        <fullName evidence="2">Uncharacterized protein</fullName>
    </submittedName>
</protein>
<keyword evidence="1" id="KW-1133">Transmembrane helix</keyword>
<feature type="transmembrane region" description="Helical" evidence="1">
    <location>
        <begin position="183"/>
        <end position="201"/>
    </location>
</feature>
<dbReference type="RefSeq" id="WP_257741486.1">
    <property type="nucleotide sequence ID" value="NZ_CP096115.1"/>
</dbReference>
<keyword evidence="3" id="KW-1185">Reference proteome</keyword>
<sequence>MPDKFTNSVTQGTKSAQNDDEDCGFNYPGIIAGILMIILPFTGKWWQLTFGDGALYIAASPFGLTVYSFGEAIISPLITSLTMALTGIIIVFGIILIVGSVFANMPEKRNISVILINSGSLKAVFVVLVFFVAVITAGIIFSQYFSLYGFSGSFPILSGYSAMAMNSGGFSVIIPVKSELSPALLFAVAVAVAGLATRYYGKK</sequence>
<evidence type="ECO:0000313" key="3">
    <source>
        <dbReference type="Proteomes" id="UP001060368"/>
    </source>
</evidence>
<dbReference type="GeneID" id="74307646"/>
<feature type="transmembrane region" description="Helical" evidence="1">
    <location>
        <begin position="123"/>
        <end position="145"/>
    </location>
</feature>
<dbReference type="EMBL" id="CP096115">
    <property type="protein sequence ID" value="UUX91333.1"/>
    <property type="molecule type" value="Genomic_DNA"/>
</dbReference>
<feature type="transmembrane region" description="Helical" evidence="1">
    <location>
        <begin position="84"/>
        <end position="103"/>
    </location>
</feature>
<gene>
    <name evidence="2" type="ORF">L6E24_08055</name>
</gene>
<feature type="transmembrane region" description="Helical" evidence="1">
    <location>
        <begin position="54"/>
        <end position="78"/>
    </location>
</feature>
<proteinExistence type="predicted"/>
<evidence type="ECO:0000256" key="1">
    <source>
        <dbReference type="SAM" id="Phobius"/>
    </source>
</evidence>
<keyword evidence="1" id="KW-0812">Transmembrane</keyword>
<organism evidence="2 3">
    <name type="scientific">Methanoplanus endosymbiosus</name>
    <dbReference type="NCBI Taxonomy" id="33865"/>
    <lineage>
        <taxon>Archaea</taxon>
        <taxon>Methanobacteriati</taxon>
        <taxon>Methanobacteriota</taxon>
        <taxon>Stenosarchaea group</taxon>
        <taxon>Methanomicrobia</taxon>
        <taxon>Methanomicrobiales</taxon>
        <taxon>Methanomicrobiaceae</taxon>
        <taxon>Methanoplanus</taxon>
    </lineage>
</organism>
<feature type="transmembrane region" description="Helical" evidence="1">
    <location>
        <begin position="25"/>
        <end position="42"/>
    </location>
</feature>
<reference evidence="2" key="1">
    <citation type="submission" date="2022-04" db="EMBL/GenBank/DDBJ databases">
        <title>Complete genome of Methanoplanus endosymbiosus DSM 3599.</title>
        <authorList>
            <person name="Chen S.-C."/>
            <person name="You Y.-T."/>
            <person name="Zhou Y.-Z."/>
            <person name="Lai M.-C."/>
        </authorList>
    </citation>
    <scope>NUCLEOTIDE SEQUENCE</scope>
    <source>
        <strain evidence="2">DSM 3599</strain>
    </source>
</reference>
<dbReference type="Proteomes" id="UP001060368">
    <property type="component" value="Chromosome"/>
</dbReference>
<keyword evidence="1" id="KW-0472">Membrane</keyword>